<evidence type="ECO:0000313" key="1">
    <source>
        <dbReference type="EMBL" id="KAL3310539.1"/>
    </source>
</evidence>
<accession>A0ABD2PTE8</accession>
<sequence length="119" mass="12842">MSGGIKSEDFDGTTDDQELLAVRSTLGGYFQDHLVPQHLVGLDQHHNSSVEADAYLEAHQTTSSGPTLMHVGGLFGTAPAPRRQRSLNDQSSCFLVTFANLGHADGSGRGQCTRLLRIY</sequence>
<protein>
    <submittedName>
        <fullName evidence="1">Uncharacterized protein</fullName>
    </submittedName>
</protein>
<proteinExistence type="predicted"/>
<reference evidence="1 2" key="1">
    <citation type="submission" date="2024-11" db="EMBL/GenBank/DDBJ databases">
        <title>Adaptive evolution of stress response genes in parasites aligns with host niche diversity.</title>
        <authorList>
            <person name="Hahn C."/>
            <person name="Resl P."/>
        </authorList>
    </citation>
    <scope>NUCLEOTIDE SEQUENCE [LARGE SCALE GENOMIC DNA]</scope>
    <source>
        <strain evidence="1">EGGRZ-B1_66</strain>
        <tissue evidence="1">Body</tissue>
    </source>
</reference>
<dbReference type="AlphaFoldDB" id="A0ABD2PTE8"/>
<comment type="caution">
    <text evidence="1">The sequence shown here is derived from an EMBL/GenBank/DDBJ whole genome shotgun (WGS) entry which is preliminary data.</text>
</comment>
<organism evidence="1 2">
    <name type="scientific">Cichlidogyrus casuarinus</name>
    <dbReference type="NCBI Taxonomy" id="1844966"/>
    <lineage>
        <taxon>Eukaryota</taxon>
        <taxon>Metazoa</taxon>
        <taxon>Spiralia</taxon>
        <taxon>Lophotrochozoa</taxon>
        <taxon>Platyhelminthes</taxon>
        <taxon>Monogenea</taxon>
        <taxon>Monopisthocotylea</taxon>
        <taxon>Dactylogyridea</taxon>
        <taxon>Ancyrocephalidae</taxon>
        <taxon>Cichlidogyrus</taxon>
    </lineage>
</organism>
<dbReference type="EMBL" id="JBJKFK010002862">
    <property type="protein sequence ID" value="KAL3310539.1"/>
    <property type="molecule type" value="Genomic_DNA"/>
</dbReference>
<keyword evidence="2" id="KW-1185">Reference proteome</keyword>
<evidence type="ECO:0000313" key="2">
    <source>
        <dbReference type="Proteomes" id="UP001626550"/>
    </source>
</evidence>
<gene>
    <name evidence="1" type="ORF">Ciccas_010894</name>
</gene>
<dbReference type="Proteomes" id="UP001626550">
    <property type="component" value="Unassembled WGS sequence"/>
</dbReference>
<name>A0ABD2PTE8_9PLAT</name>